<dbReference type="CDD" id="cd04301">
    <property type="entry name" value="NAT_SF"/>
    <property type="match status" value="1"/>
</dbReference>
<evidence type="ECO:0000313" key="4">
    <source>
        <dbReference type="EMBL" id="SDD72494.1"/>
    </source>
</evidence>
<dbReference type="InterPro" id="IPR016181">
    <property type="entry name" value="Acyl_CoA_acyltransferase"/>
</dbReference>
<proteinExistence type="predicted"/>
<dbReference type="STRING" id="675864.SAMN04489747_1599"/>
<dbReference type="AlphaFoldDB" id="A0A1G6X358"/>
<evidence type="ECO:0000259" key="3">
    <source>
        <dbReference type="PROSITE" id="PS51186"/>
    </source>
</evidence>
<reference evidence="4 5" key="1">
    <citation type="submission" date="2016-10" db="EMBL/GenBank/DDBJ databases">
        <authorList>
            <person name="de Groot N.N."/>
        </authorList>
    </citation>
    <scope>NUCLEOTIDE SEQUENCE [LARGE SCALE GENOMIC DNA]</scope>
    <source>
        <strain evidence="4 5">MON 2.2</strain>
    </source>
</reference>
<dbReference type="OrthoDB" id="4553064at2"/>
<keyword evidence="4" id="KW-0689">Ribosomal protein</keyword>
<keyword evidence="4" id="KW-0687">Ribonucleoprotein</keyword>
<organism evidence="4 5">
    <name type="scientific">Auraticoccus monumenti</name>
    <dbReference type="NCBI Taxonomy" id="675864"/>
    <lineage>
        <taxon>Bacteria</taxon>
        <taxon>Bacillati</taxon>
        <taxon>Actinomycetota</taxon>
        <taxon>Actinomycetes</taxon>
        <taxon>Propionibacteriales</taxon>
        <taxon>Propionibacteriaceae</taxon>
        <taxon>Auraticoccus</taxon>
    </lineage>
</organism>
<evidence type="ECO:0000256" key="1">
    <source>
        <dbReference type="ARBA" id="ARBA00022679"/>
    </source>
</evidence>
<dbReference type="GO" id="GO:0016747">
    <property type="term" value="F:acyltransferase activity, transferring groups other than amino-acyl groups"/>
    <property type="evidence" value="ECO:0007669"/>
    <property type="project" value="InterPro"/>
</dbReference>
<dbReference type="PROSITE" id="PS51186">
    <property type="entry name" value="GNAT"/>
    <property type="match status" value="1"/>
</dbReference>
<gene>
    <name evidence="4" type="ORF">SAMN04489747_1599</name>
</gene>
<protein>
    <submittedName>
        <fullName evidence="4">Ribosomal protein S18 acetylase RimI</fullName>
    </submittedName>
</protein>
<dbReference type="RefSeq" id="WP_090592205.1">
    <property type="nucleotide sequence ID" value="NZ_LT629688.1"/>
</dbReference>
<keyword evidence="2" id="KW-0012">Acyltransferase</keyword>
<name>A0A1G6X358_9ACTN</name>
<dbReference type="SUPFAM" id="SSF55729">
    <property type="entry name" value="Acyl-CoA N-acyltransferases (Nat)"/>
    <property type="match status" value="1"/>
</dbReference>
<feature type="domain" description="N-acetyltransferase" evidence="3">
    <location>
        <begin position="30"/>
        <end position="173"/>
    </location>
</feature>
<dbReference type="PANTHER" id="PTHR43072">
    <property type="entry name" value="N-ACETYLTRANSFERASE"/>
    <property type="match status" value="1"/>
</dbReference>
<dbReference type="GO" id="GO:0005840">
    <property type="term" value="C:ribosome"/>
    <property type="evidence" value="ECO:0007669"/>
    <property type="project" value="UniProtKB-KW"/>
</dbReference>
<sequence>MAQTTLLADLSHDPITLTTRLAPSALPIGVQLRPTGPGDAEAVARLRLEAHPGRAGSDPATAAAEVGRHLAGEHGRLVPDGCLVAVDEQGQVIAWVLTVHPAPGAAGTSAPLVLDLCTAPPWQGRGLGRALVVSAMRAAAAEADQVQILVEDSNASARSLFHSLGFAPAGSAS</sequence>
<dbReference type="EMBL" id="LT629688">
    <property type="protein sequence ID" value="SDD72494.1"/>
    <property type="molecule type" value="Genomic_DNA"/>
</dbReference>
<dbReference type="Proteomes" id="UP000198546">
    <property type="component" value="Chromosome i"/>
</dbReference>
<dbReference type="InterPro" id="IPR000182">
    <property type="entry name" value="GNAT_dom"/>
</dbReference>
<dbReference type="Gene3D" id="3.40.630.30">
    <property type="match status" value="1"/>
</dbReference>
<keyword evidence="1" id="KW-0808">Transferase</keyword>
<dbReference type="Pfam" id="PF13508">
    <property type="entry name" value="Acetyltransf_7"/>
    <property type="match status" value="1"/>
</dbReference>
<dbReference type="PANTHER" id="PTHR43072:SF51">
    <property type="entry name" value="ABC SUPERFAMILY TRANSPORT PROTEIN"/>
    <property type="match status" value="1"/>
</dbReference>
<keyword evidence="5" id="KW-1185">Reference proteome</keyword>
<evidence type="ECO:0000256" key="2">
    <source>
        <dbReference type="ARBA" id="ARBA00023315"/>
    </source>
</evidence>
<evidence type="ECO:0000313" key="5">
    <source>
        <dbReference type="Proteomes" id="UP000198546"/>
    </source>
</evidence>
<accession>A0A1G6X358</accession>